<name>A0A0F9JU16_9ZZZZ</name>
<sequence>MRLELEQEESAQLLSLIVDRITQEAGLATKDRAAVKRWRSEQMKAGSDAMKELTDKINADLERALRTKEKSAVQKADWR</sequence>
<gene>
    <name evidence="1" type="ORF">LCGC14_1716700</name>
</gene>
<dbReference type="AlphaFoldDB" id="A0A0F9JU16"/>
<accession>A0A0F9JU16</accession>
<protein>
    <submittedName>
        <fullName evidence="1">Uncharacterized protein</fullName>
    </submittedName>
</protein>
<reference evidence="1" key="1">
    <citation type="journal article" date="2015" name="Nature">
        <title>Complex archaea that bridge the gap between prokaryotes and eukaryotes.</title>
        <authorList>
            <person name="Spang A."/>
            <person name="Saw J.H."/>
            <person name="Jorgensen S.L."/>
            <person name="Zaremba-Niedzwiedzka K."/>
            <person name="Martijn J."/>
            <person name="Lind A.E."/>
            <person name="van Eijk R."/>
            <person name="Schleper C."/>
            <person name="Guy L."/>
            <person name="Ettema T.J."/>
        </authorList>
    </citation>
    <scope>NUCLEOTIDE SEQUENCE</scope>
</reference>
<comment type="caution">
    <text evidence="1">The sequence shown here is derived from an EMBL/GenBank/DDBJ whole genome shotgun (WGS) entry which is preliminary data.</text>
</comment>
<proteinExistence type="predicted"/>
<organism evidence="1">
    <name type="scientific">marine sediment metagenome</name>
    <dbReference type="NCBI Taxonomy" id="412755"/>
    <lineage>
        <taxon>unclassified sequences</taxon>
        <taxon>metagenomes</taxon>
        <taxon>ecological metagenomes</taxon>
    </lineage>
</organism>
<evidence type="ECO:0000313" key="1">
    <source>
        <dbReference type="EMBL" id="KKM13393.1"/>
    </source>
</evidence>
<dbReference type="EMBL" id="LAZR01015389">
    <property type="protein sequence ID" value="KKM13393.1"/>
    <property type="molecule type" value="Genomic_DNA"/>
</dbReference>